<accession>A0A0C9ZS01</accession>
<organism evidence="1 2">
    <name type="scientific">Pisolithus microcarpus 441</name>
    <dbReference type="NCBI Taxonomy" id="765257"/>
    <lineage>
        <taxon>Eukaryota</taxon>
        <taxon>Fungi</taxon>
        <taxon>Dikarya</taxon>
        <taxon>Basidiomycota</taxon>
        <taxon>Agaricomycotina</taxon>
        <taxon>Agaricomycetes</taxon>
        <taxon>Agaricomycetidae</taxon>
        <taxon>Boletales</taxon>
        <taxon>Sclerodermatineae</taxon>
        <taxon>Pisolithaceae</taxon>
        <taxon>Pisolithus</taxon>
    </lineage>
</organism>
<dbReference type="SUPFAM" id="SSF48452">
    <property type="entry name" value="TPR-like"/>
    <property type="match status" value="1"/>
</dbReference>
<reference evidence="2" key="2">
    <citation type="submission" date="2015-01" db="EMBL/GenBank/DDBJ databases">
        <title>Evolutionary Origins and Diversification of the Mycorrhizal Mutualists.</title>
        <authorList>
            <consortium name="DOE Joint Genome Institute"/>
            <consortium name="Mycorrhizal Genomics Consortium"/>
            <person name="Kohler A."/>
            <person name="Kuo A."/>
            <person name="Nagy L.G."/>
            <person name="Floudas D."/>
            <person name="Copeland A."/>
            <person name="Barry K.W."/>
            <person name="Cichocki N."/>
            <person name="Veneault-Fourrey C."/>
            <person name="LaButti K."/>
            <person name="Lindquist E.A."/>
            <person name="Lipzen A."/>
            <person name="Lundell T."/>
            <person name="Morin E."/>
            <person name="Murat C."/>
            <person name="Riley R."/>
            <person name="Ohm R."/>
            <person name="Sun H."/>
            <person name="Tunlid A."/>
            <person name="Henrissat B."/>
            <person name="Grigoriev I.V."/>
            <person name="Hibbett D.S."/>
            <person name="Martin F."/>
        </authorList>
    </citation>
    <scope>NUCLEOTIDE SEQUENCE [LARGE SCALE GENOMIC DNA]</scope>
    <source>
        <strain evidence="2">441</strain>
    </source>
</reference>
<dbReference type="InterPro" id="IPR001680">
    <property type="entry name" value="WD40_rpt"/>
</dbReference>
<dbReference type="AlphaFoldDB" id="A0A0C9ZS01"/>
<sequence>MVSVGGSTIRIASFPSGTRLLPPITQSCVFGVKFSPDSSRFATIAVRRGFRVYNTHDGVILFSSGPGDLVCKWPATNPLAWSSDSQHLFVANPGETTCLDLSKSSSSVWSIHETHPRVSLVSNGRFIACSAGSSVSFWDCVSHKQIDSMISHTTEIYCTALSPSGRLLACGGSKNVTIHRVRDVLSPEYFDHGLPLVQVSDPALKSWIHGDPANAEMLLSEEIASTSSPSHYVLANRTLIRVHMKQVALTIEDVRESLQLQPSPIGYITMAVALLAQGNREAALCMFDLAFHDCEPHENRFLLLLKSILVFECGSQEEAITLVGHLATRTNNDDDAIYLYTEACAHLMRHVSIIADTFRRFLKLCI</sequence>
<dbReference type="SMART" id="SM00320">
    <property type="entry name" value="WD40"/>
    <property type="match status" value="3"/>
</dbReference>
<proteinExistence type="predicted"/>
<dbReference type="SUPFAM" id="SSF50998">
    <property type="entry name" value="Quinoprotein alcohol dehydrogenase-like"/>
    <property type="match status" value="1"/>
</dbReference>
<name>A0A0C9ZS01_9AGAM</name>
<keyword evidence="2" id="KW-1185">Reference proteome</keyword>
<gene>
    <name evidence="1" type="ORF">PISMIDRAFT_680096</name>
</gene>
<dbReference type="InterPro" id="IPR011990">
    <property type="entry name" value="TPR-like_helical_dom_sf"/>
</dbReference>
<reference evidence="1 2" key="1">
    <citation type="submission" date="2014-04" db="EMBL/GenBank/DDBJ databases">
        <authorList>
            <consortium name="DOE Joint Genome Institute"/>
            <person name="Kuo A."/>
            <person name="Kohler A."/>
            <person name="Costa M.D."/>
            <person name="Nagy L.G."/>
            <person name="Floudas D."/>
            <person name="Copeland A."/>
            <person name="Barry K.W."/>
            <person name="Cichocki N."/>
            <person name="Veneault-Fourrey C."/>
            <person name="LaButti K."/>
            <person name="Lindquist E.A."/>
            <person name="Lipzen A."/>
            <person name="Lundell T."/>
            <person name="Morin E."/>
            <person name="Murat C."/>
            <person name="Sun H."/>
            <person name="Tunlid A."/>
            <person name="Henrissat B."/>
            <person name="Grigoriev I.V."/>
            <person name="Hibbett D.S."/>
            <person name="Martin F."/>
            <person name="Nordberg H.P."/>
            <person name="Cantor M.N."/>
            <person name="Hua S.X."/>
        </authorList>
    </citation>
    <scope>NUCLEOTIDE SEQUENCE [LARGE SCALE GENOMIC DNA]</scope>
    <source>
        <strain evidence="1 2">441</strain>
    </source>
</reference>
<evidence type="ECO:0000313" key="1">
    <source>
        <dbReference type="EMBL" id="KIK22523.1"/>
    </source>
</evidence>
<dbReference type="Gene3D" id="2.130.10.10">
    <property type="entry name" value="YVTN repeat-like/Quinoprotein amine dehydrogenase"/>
    <property type="match status" value="1"/>
</dbReference>
<dbReference type="InterPro" id="IPR015943">
    <property type="entry name" value="WD40/YVTN_repeat-like_dom_sf"/>
</dbReference>
<dbReference type="OrthoDB" id="239865at2759"/>
<evidence type="ECO:0000313" key="2">
    <source>
        <dbReference type="Proteomes" id="UP000054018"/>
    </source>
</evidence>
<protein>
    <submittedName>
        <fullName evidence="1">Uncharacterized protein</fullName>
    </submittedName>
</protein>
<dbReference type="HOGENOM" id="CLU_028047_1_1_1"/>
<dbReference type="Proteomes" id="UP000054018">
    <property type="component" value="Unassembled WGS sequence"/>
</dbReference>
<dbReference type="EMBL" id="KN833738">
    <property type="protein sequence ID" value="KIK22523.1"/>
    <property type="molecule type" value="Genomic_DNA"/>
</dbReference>
<dbReference type="InterPro" id="IPR011047">
    <property type="entry name" value="Quinoprotein_ADH-like_sf"/>
</dbReference>